<sequence length="71" mass="7759">MKAPLRFRRPCAMPRRCWMRGFRASVAGPGPDGKPAQIGAICMTGTKAPMDERNAQIARIGAAIVLMHPLR</sequence>
<organism evidence="1 2">
    <name type="scientific">Paracoccus simplex</name>
    <dbReference type="NCBI Taxonomy" id="2086346"/>
    <lineage>
        <taxon>Bacteria</taxon>
        <taxon>Pseudomonadati</taxon>
        <taxon>Pseudomonadota</taxon>
        <taxon>Alphaproteobacteria</taxon>
        <taxon>Rhodobacterales</taxon>
        <taxon>Paracoccaceae</taxon>
        <taxon>Paracoccus</taxon>
    </lineage>
</organism>
<dbReference type="RefSeq" id="WP_379030668.1">
    <property type="nucleotide sequence ID" value="NZ_JBHRXE010000033.1"/>
</dbReference>
<dbReference type="Proteomes" id="UP001595596">
    <property type="component" value="Unassembled WGS sequence"/>
</dbReference>
<accession>A0ABV7S1R6</accession>
<protein>
    <submittedName>
        <fullName evidence="1">Uncharacterized protein</fullName>
    </submittedName>
</protein>
<proteinExistence type="predicted"/>
<comment type="caution">
    <text evidence="1">The sequence shown here is derived from an EMBL/GenBank/DDBJ whole genome shotgun (WGS) entry which is preliminary data.</text>
</comment>
<name>A0ABV7S1R6_9RHOB</name>
<evidence type="ECO:0000313" key="2">
    <source>
        <dbReference type="Proteomes" id="UP001595596"/>
    </source>
</evidence>
<dbReference type="EMBL" id="JBHRXE010000033">
    <property type="protein sequence ID" value="MFC3570105.1"/>
    <property type="molecule type" value="Genomic_DNA"/>
</dbReference>
<reference evidence="2" key="1">
    <citation type="journal article" date="2019" name="Int. J. Syst. Evol. Microbiol.">
        <title>The Global Catalogue of Microorganisms (GCM) 10K type strain sequencing project: providing services to taxonomists for standard genome sequencing and annotation.</title>
        <authorList>
            <consortium name="The Broad Institute Genomics Platform"/>
            <consortium name="The Broad Institute Genome Sequencing Center for Infectious Disease"/>
            <person name="Wu L."/>
            <person name="Ma J."/>
        </authorList>
    </citation>
    <scope>NUCLEOTIDE SEQUENCE [LARGE SCALE GENOMIC DNA]</scope>
    <source>
        <strain evidence="2">VKM B-3226</strain>
    </source>
</reference>
<gene>
    <name evidence="1" type="ORF">ACFOMP_11645</name>
</gene>
<keyword evidence="2" id="KW-1185">Reference proteome</keyword>
<evidence type="ECO:0000313" key="1">
    <source>
        <dbReference type="EMBL" id="MFC3570105.1"/>
    </source>
</evidence>